<protein>
    <recommendedName>
        <fullName evidence="5">Short-chain dehydrogenase/reductase</fullName>
        <ecNumber evidence="5">1.1.1.-</ecNumber>
    </recommendedName>
</protein>
<dbReference type="EMBL" id="JAVYJV010000006">
    <property type="protein sequence ID" value="KAK4369613.1"/>
    <property type="molecule type" value="Genomic_DNA"/>
</dbReference>
<comment type="caution">
    <text evidence="6">The sequence shown here is derived from an EMBL/GenBank/DDBJ whole genome shotgun (WGS) entry which is preliminary data.</text>
</comment>
<proteinExistence type="inferred from homology"/>
<keyword evidence="2 5" id="KW-0521">NADP</keyword>
<evidence type="ECO:0000256" key="3">
    <source>
        <dbReference type="ARBA" id="ARBA00023002"/>
    </source>
</evidence>
<sequence length="321" mass="35866">MAEAPKFLATERYFGCNQRVRWSLIQQLKFVIRIAVVTGGNRGIGLEICRQLASKGVVVILTARDEKKGAEAIDTLKESGLSNYYVNFHQLDVTEPSSIEAFKDFIKARFGKLDILVNNAGILGVRTDAITNQEVARPELFHKELEAATQTYDLAEKCLKTNYYGPKKLTQELLPLLQLSNSPRIVNVSSEIGKLESVRNEWAIRILSDSEDLTEDKVDEVLNNFLKDFKEGLLETNNWPQITSAYILSKASTNAYTRILAKEYPNFLINCVCPGYVKTDMTGNQGTLSVEEGAECPVWLALLPDGGPSGKFFTMKKVLPF</sequence>
<evidence type="ECO:0000313" key="6">
    <source>
        <dbReference type="EMBL" id="KAK4369613.1"/>
    </source>
</evidence>
<dbReference type="FunFam" id="3.40.50.720:FF:000312">
    <property type="entry name" value="(+)-neomenthol dehydrogenase"/>
    <property type="match status" value="1"/>
</dbReference>
<evidence type="ECO:0000256" key="2">
    <source>
        <dbReference type="ARBA" id="ARBA00022857"/>
    </source>
</evidence>
<dbReference type="AlphaFoldDB" id="A0AAE1SEW2"/>
<dbReference type="Proteomes" id="UP001291623">
    <property type="component" value="Unassembled WGS sequence"/>
</dbReference>
<dbReference type="PANTHER" id="PTHR43490:SF71">
    <property type="entry name" value="SHORT-CHAIN DEHYDROGENASE_REDUCTASE"/>
    <property type="match status" value="1"/>
</dbReference>
<dbReference type="GO" id="GO:0016020">
    <property type="term" value="C:membrane"/>
    <property type="evidence" value="ECO:0007669"/>
    <property type="project" value="TreeGrafter"/>
</dbReference>
<accession>A0AAE1SEW2</accession>
<keyword evidence="3 5" id="KW-0560">Oxidoreductase</keyword>
<evidence type="ECO:0000256" key="1">
    <source>
        <dbReference type="ARBA" id="ARBA00006484"/>
    </source>
</evidence>
<dbReference type="GO" id="GO:0016616">
    <property type="term" value="F:oxidoreductase activity, acting on the CH-OH group of donors, NAD or NADP as acceptor"/>
    <property type="evidence" value="ECO:0007669"/>
    <property type="project" value="InterPro"/>
</dbReference>
<evidence type="ECO:0000256" key="5">
    <source>
        <dbReference type="RuleBase" id="RU369024"/>
    </source>
</evidence>
<dbReference type="Gene3D" id="3.40.50.720">
    <property type="entry name" value="NAD(P)-binding Rossmann-like Domain"/>
    <property type="match status" value="1"/>
</dbReference>
<dbReference type="CDD" id="cd05324">
    <property type="entry name" value="carb_red_PTCR-like_SDR_c"/>
    <property type="match status" value="1"/>
</dbReference>
<evidence type="ECO:0000313" key="7">
    <source>
        <dbReference type="Proteomes" id="UP001291623"/>
    </source>
</evidence>
<dbReference type="Pfam" id="PF00106">
    <property type="entry name" value="adh_short"/>
    <property type="match status" value="1"/>
</dbReference>
<dbReference type="InterPro" id="IPR002347">
    <property type="entry name" value="SDR_fam"/>
</dbReference>
<evidence type="ECO:0000256" key="4">
    <source>
        <dbReference type="RuleBase" id="RU000363"/>
    </source>
</evidence>
<reference evidence="6" key="1">
    <citation type="submission" date="2023-12" db="EMBL/GenBank/DDBJ databases">
        <title>Genome assembly of Anisodus tanguticus.</title>
        <authorList>
            <person name="Wang Y.-J."/>
        </authorList>
    </citation>
    <scope>NUCLEOTIDE SEQUENCE</scope>
    <source>
        <strain evidence="6">KB-2021</strain>
        <tissue evidence="6">Leaf</tissue>
    </source>
</reference>
<dbReference type="PRINTS" id="PR00080">
    <property type="entry name" value="SDRFAMILY"/>
</dbReference>
<gene>
    <name evidence="6" type="ORF">RND71_013405</name>
</gene>
<dbReference type="EC" id="1.1.1.-" evidence="5"/>
<name>A0AAE1SEW2_9SOLA</name>
<dbReference type="SUPFAM" id="SSF51735">
    <property type="entry name" value="NAD(P)-binding Rossmann-fold domains"/>
    <property type="match status" value="1"/>
</dbReference>
<comment type="similarity">
    <text evidence="1 4">Belongs to the short-chain dehydrogenases/reductases (SDR) family.</text>
</comment>
<organism evidence="6 7">
    <name type="scientific">Anisodus tanguticus</name>
    <dbReference type="NCBI Taxonomy" id="243964"/>
    <lineage>
        <taxon>Eukaryota</taxon>
        <taxon>Viridiplantae</taxon>
        <taxon>Streptophyta</taxon>
        <taxon>Embryophyta</taxon>
        <taxon>Tracheophyta</taxon>
        <taxon>Spermatophyta</taxon>
        <taxon>Magnoliopsida</taxon>
        <taxon>eudicotyledons</taxon>
        <taxon>Gunneridae</taxon>
        <taxon>Pentapetalae</taxon>
        <taxon>asterids</taxon>
        <taxon>lamiids</taxon>
        <taxon>Solanales</taxon>
        <taxon>Solanaceae</taxon>
        <taxon>Solanoideae</taxon>
        <taxon>Hyoscyameae</taxon>
        <taxon>Anisodus</taxon>
    </lineage>
</organism>
<dbReference type="InterPro" id="IPR045313">
    <property type="entry name" value="CBR1-like"/>
</dbReference>
<dbReference type="InterPro" id="IPR036291">
    <property type="entry name" value="NAD(P)-bd_dom_sf"/>
</dbReference>
<keyword evidence="7" id="KW-1185">Reference proteome</keyword>
<dbReference type="PANTHER" id="PTHR43490">
    <property type="entry name" value="(+)-NEOMENTHOL DEHYDROGENASE"/>
    <property type="match status" value="1"/>
</dbReference>
<dbReference type="PRINTS" id="PR00081">
    <property type="entry name" value="GDHRDH"/>
</dbReference>